<evidence type="ECO:0000313" key="7">
    <source>
        <dbReference type="EMBL" id="SCW60877.1"/>
    </source>
</evidence>
<dbReference type="InterPro" id="IPR006885">
    <property type="entry name" value="NADH_UbQ_FeS_4_mit-like"/>
</dbReference>
<dbReference type="Gene3D" id="3.30.160.190">
    <property type="entry name" value="atu1810 like domain"/>
    <property type="match status" value="1"/>
</dbReference>
<accession>A0A1G4RVY3</accession>
<dbReference type="PANTHER" id="PTHR12219">
    <property type="entry name" value="NADH-UBIQUINONE OXIDOREDUCTASE"/>
    <property type="match status" value="1"/>
</dbReference>
<evidence type="ECO:0000256" key="5">
    <source>
        <dbReference type="ARBA" id="ARBA00022982"/>
    </source>
</evidence>
<reference evidence="7 8" key="1">
    <citation type="submission" date="2016-10" db="EMBL/GenBank/DDBJ databases">
        <authorList>
            <person name="de Groot N.N."/>
        </authorList>
    </citation>
    <scope>NUCLEOTIDE SEQUENCE [LARGE SCALE GENOMIC DNA]</scope>
    <source>
        <strain evidence="7 8">CGMCC 1.3401</strain>
    </source>
</reference>
<sequence>MEDLIAATCPQKSALKQALPDDGLAAITSTDVQTDTRATGCSLFPDDALAHIFKPGRNVMTSGSTPAKGWCLAFERRRARFIEPLMGWTGDNDPLTQIELRFPTLQSAIRYADRQGLRYVVRGGFSGNSRPSVPKDSSIR</sequence>
<keyword evidence="4" id="KW-0809">Transit peptide</keyword>
<evidence type="ECO:0000256" key="6">
    <source>
        <dbReference type="ARBA" id="ARBA00023136"/>
    </source>
</evidence>
<organism evidence="7 8">
    <name type="scientific">Rhizobium mongolense subsp. loessense</name>
    <dbReference type="NCBI Taxonomy" id="158890"/>
    <lineage>
        <taxon>Bacteria</taxon>
        <taxon>Pseudomonadati</taxon>
        <taxon>Pseudomonadota</taxon>
        <taxon>Alphaproteobacteria</taxon>
        <taxon>Hyphomicrobiales</taxon>
        <taxon>Rhizobiaceae</taxon>
        <taxon>Rhizobium/Agrobacterium group</taxon>
        <taxon>Rhizobium</taxon>
    </lineage>
</organism>
<evidence type="ECO:0000313" key="8">
    <source>
        <dbReference type="Proteomes" id="UP000199542"/>
    </source>
</evidence>
<name>A0A1G4RVY3_9HYPH</name>
<dbReference type="EMBL" id="FMTM01000004">
    <property type="protein sequence ID" value="SCW60877.1"/>
    <property type="molecule type" value="Genomic_DNA"/>
</dbReference>
<dbReference type="RefSeq" id="WP_092585676.1">
    <property type="nucleotide sequence ID" value="NZ_FMTM01000004.1"/>
</dbReference>
<dbReference type="PANTHER" id="PTHR12219:SF8">
    <property type="entry name" value="NADH DEHYDROGENASE [UBIQUINONE] IRON-SULFUR PROTEIN 4, MITOCHONDRIAL"/>
    <property type="match status" value="1"/>
</dbReference>
<dbReference type="Pfam" id="PF04800">
    <property type="entry name" value="NDUS4"/>
    <property type="match status" value="1"/>
</dbReference>
<evidence type="ECO:0000256" key="2">
    <source>
        <dbReference type="ARBA" id="ARBA00022448"/>
    </source>
</evidence>
<gene>
    <name evidence="7" type="ORF">SAMN02927900_03064</name>
</gene>
<dbReference type="InterPro" id="IPR038532">
    <property type="entry name" value="NDUFS4-like_sf"/>
</dbReference>
<evidence type="ECO:0000256" key="1">
    <source>
        <dbReference type="ARBA" id="ARBA00004370"/>
    </source>
</evidence>
<keyword evidence="3" id="KW-0679">Respiratory chain</keyword>
<dbReference type="Proteomes" id="UP000199542">
    <property type="component" value="Unassembled WGS sequence"/>
</dbReference>
<dbReference type="GO" id="GO:0022900">
    <property type="term" value="P:electron transport chain"/>
    <property type="evidence" value="ECO:0007669"/>
    <property type="project" value="InterPro"/>
</dbReference>
<dbReference type="AlphaFoldDB" id="A0A1G4RVY3"/>
<comment type="subcellular location">
    <subcellularLocation>
        <location evidence="1">Membrane</location>
    </subcellularLocation>
</comment>
<proteinExistence type="predicted"/>
<keyword evidence="5" id="KW-0249">Electron transport</keyword>
<keyword evidence="6" id="KW-0472">Membrane</keyword>
<evidence type="ECO:0000256" key="3">
    <source>
        <dbReference type="ARBA" id="ARBA00022660"/>
    </source>
</evidence>
<dbReference type="GO" id="GO:0016020">
    <property type="term" value="C:membrane"/>
    <property type="evidence" value="ECO:0007669"/>
    <property type="project" value="UniProtKB-SubCell"/>
</dbReference>
<protein>
    <submittedName>
        <fullName evidence="7">ETC complex I subunit conserved region</fullName>
    </submittedName>
</protein>
<evidence type="ECO:0000256" key="4">
    <source>
        <dbReference type="ARBA" id="ARBA00022946"/>
    </source>
</evidence>
<keyword evidence="2" id="KW-0813">Transport</keyword>